<organism evidence="5">
    <name type="scientific">viral metagenome</name>
    <dbReference type="NCBI Taxonomy" id="1070528"/>
    <lineage>
        <taxon>unclassified sequences</taxon>
        <taxon>metagenomes</taxon>
        <taxon>organismal metagenomes</taxon>
    </lineage>
</organism>
<dbReference type="InterPro" id="IPR001173">
    <property type="entry name" value="Glyco_trans_2-like"/>
</dbReference>
<dbReference type="InterPro" id="IPR029044">
    <property type="entry name" value="Nucleotide-diphossugar_trans"/>
</dbReference>
<evidence type="ECO:0000256" key="1">
    <source>
        <dbReference type="ARBA" id="ARBA00006739"/>
    </source>
</evidence>
<reference evidence="5" key="1">
    <citation type="submission" date="2020-03" db="EMBL/GenBank/DDBJ databases">
        <title>The deep terrestrial virosphere.</title>
        <authorList>
            <person name="Holmfeldt K."/>
            <person name="Nilsson E."/>
            <person name="Simone D."/>
            <person name="Lopez-Fernandez M."/>
            <person name="Wu X."/>
            <person name="de Brujin I."/>
            <person name="Lundin D."/>
            <person name="Andersson A."/>
            <person name="Bertilsson S."/>
            <person name="Dopson M."/>
        </authorList>
    </citation>
    <scope>NUCLEOTIDE SEQUENCE</scope>
    <source>
        <strain evidence="5">MM415A02412</strain>
    </source>
</reference>
<gene>
    <name evidence="5" type="ORF">MM415A02412_0005</name>
</gene>
<dbReference type="PANTHER" id="PTHR43179:SF12">
    <property type="entry name" value="GALACTOFURANOSYLTRANSFERASE GLFT2"/>
    <property type="match status" value="1"/>
</dbReference>
<accession>A0A6M3JXC2</accession>
<dbReference type="Gene3D" id="3.90.550.10">
    <property type="entry name" value="Spore Coat Polysaccharide Biosynthesis Protein SpsA, Chain A"/>
    <property type="match status" value="1"/>
</dbReference>
<sequence>MKHPILILTRDRPDQFRDMIESIRRSTDPDTYRLIICDNASTCPKMLDYLDLLEQQDCRVIHNKANLLFEGLNPGLAEVDADYFLISDPDIILNPKIPFHWILRLKEVLQNVMMPKIGLALDINFEEDNEFTRRITEGESQYWKDTISLPGISDPCYLGGIDTTMAMYRRDTFRYWDETMVFDKEHGVNSDEQIRQSEYSEKYYIPVSRVAGAYTATHTGWDRSGKYAEDQAYYLKTCNMNAASTIKGWFAGE</sequence>
<comment type="similarity">
    <text evidence="1">Belongs to the glycosyltransferase 2 family.</text>
</comment>
<proteinExistence type="inferred from homology"/>
<evidence type="ECO:0000256" key="2">
    <source>
        <dbReference type="ARBA" id="ARBA00022676"/>
    </source>
</evidence>
<dbReference type="PANTHER" id="PTHR43179">
    <property type="entry name" value="RHAMNOSYLTRANSFERASE WBBL"/>
    <property type="match status" value="1"/>
</dbReference>
<dbReference type="GO" id="GO:0016757">
    <property type="term" value="F:glycosyltransferase activity"/>
    <property type="evidence" value="ECO:0007669"/>
    <property type="project" value="UniProtKB-KW"/>
</dbReference>
<evidence type="ECO:0000256" key="3">
    <source>
        <dbReference type="ARBA" id="ARBA00022679"/>
    </source>
</evidence>
<evidence type="ECO:0000313" key="5">
    <source>
        <dbReference type="EMBL" id="QJA73317.1"/>
    </source>
</evidence>
<feature type="domain" description="Glycosyltransferase 2-like" evidence="4">
    <location>
        <begin position="5"/>
        <end position="173"/>
    </location>
</feature>
<dbReference type="SUPFAM" id="SSF53448">
    <property type="entry name" value="Nucleotide-diphospho-sugar transferases"/>
    <property type="match status" value="1"/>
</dbReference>
<protein>
    <submittedName>
        <fullName evidence="5">Putative glycosyltransferase</fullName>
    </submittedName>
</protein>
<keyword evidence="3 5" id="KW-0808">Transferase</keyword>
<name>A0A6M3JXC2_9ZZZZ</name>
<dbReference type="AlphaFoldDB" id="A0A6M3JXC2"/>
<dbReference type="Pfam" id="PF00535">
    <property type="entry name" value="Glycos_transf_2"/>
    <property type="match status" value="1"/>
</dbReference>
<keyword evidence="2" id="KW-0328">Glycosyltransferase</keyword>
<evidence type="ECO:0000259" key="4">
    <source>
        <dbReference type="Pfam" id="PF00535"/>
    </source>
</evidence>
<dbReference type="EMBL" id="MT142018">
    <property type="protein sequence ID" value="QJA73317.1"/>
    <property type="molecule type" value="Genomic_DNA"/>
</dbReference>